<dbReference type="InterPro" id="IPR038255">
    <property type="entry name" value="PBS_linker_sf"/>
</dbReference>
<dbReference type="SUPFAM" id="SSF69318">
    <property type="entry name" value="Integrin alpha N-terminal domain"/>
    <property type="match status" value="1"/>
</dbReference>
<dbReference type="Gene3D" id="1.10.3130.20">
    <property type="entry name" value="Phycobilisome linker domain"/>
    <property type="match status" value="1"/>
</dbReference>
<dbReference type="InterPro" id="IPR028994">
    <property type="entry name" value="Integrin_alpha_N"/>
</dbReference>
<name>A0ABY4AJQ0_9BURK</name>
<dbReference type="Proteomes" id="UP000831607">
    <property type="component" value="Chromosome"/>
</dbReference>
<evidence type="ECO:0000259" key="1">
    <source>
        <dbReference type="Pfam" id="PF13946"/>
    </source>
</evidence>
<dbReference type="Gene3D" id="2.130.10.130">
    <property type="entry name" value="Integrin alpha, N-terminal"/>
    <property type="match status" value="1"/>
</dbReference>
<proteinExistence type="predicted"/>
<organism evidence="2 3">
    <name type="scientific">Orrella daihaiensis</name>
    <dbReference type="NCBI Taxonomy" id="2782176"/>
    <lineage>
        <taxon>Bacteria</taxon>
        <taxon>Pseudomonadati</taxon>
        <taxon>Pseudomonadota</taxon>
        <taxon>Betaproteobacteria</taxon>
        <taxon>Burkholderiales</taxon>
        <taxon>Alcaligenaceae</taxon>
        <taxon>Orrella</taxon>
    </lineage>
</organism>
<evidence type="ECO:0000313" key="3">
    <source>
        <dbReference type="Proteomes" id="UP000831607"/>
    </source>
</evidence>
<sequence length="660" mass="71064">MITDTNLSFNVNVIRGATPDLSGASVDAQNILEGLPFQPGGTAFVTGSDGRDYAYVFPTLFYRDPQLPGLEYVRSSDSGFELSRILNDVTMGSARDFAVISDGSAGTASFVVVDHGAEYADGGYQAWPFGHVWVATDRGDGFVFEQVSNTRAFNHAVDTGDLNGDGRVDVVSSHMGVKEGGVYVDLHAYLQQADGSFVQDRGFASVISQSWGSGAVALADIKGAGADQVIQVNYLHHEGNPDWGAIRVLERSGSGDYRVASVMPRDGLFNSMGATRVVPVDYDLDGDLDLVLSFEGQYGNLQGRYTGNGLEIYENDGLGGLERVTSELMARNAWSFSELQFREFEIVDFDGDGYQDIILNGWNGTANRSGADWNLAPQMFRNVDGQQFVQLSAAGARGLTLPGLLTTTEYIRVIDTFDSGPELFVMQQDGTPVTAVINALYRDASERLNAAGVGTDIKGYAGDDLFDVTGTNLSLDGGVGLDTAAYRVSFAMVTIDRRGDDEWIVTSAGSDSDTLKSIERLSFTDVNVALDISGISGQAYRIYQAAFDRAPDTSGLGYWIAQMDQGASLSSVAMGFVQSLEFETRYGASSSDEQFVDLLYANVLDRQPDQSGYDYWIDVMSKGLSRADVLAYFSESAENIANVQDAIAGGIVYLPYGESG</sequence>
<dbReference type="RefSeq" id="WP_243478810.1">
    <property type="nucleotide sequence ID" value="NZ_CP063982.1"/>
</dbReference>
<evidence type="ECO:0000313" key="2">
    <source>
        <dbReference type="EMBL" id="UOD50409.1"/>
    </source>
</evidence>
<dbReference type="InterPro" id="IPR025282">
    <property type="entry name" value="DUF4214"/>
</dbReference>
<accession>A0ABY4AJQ0</accession>
<gene>
    <name evidence="2" type="ORF">DHf2319_00220</name>
</gene>
<reference evidence="2 3" key="1">
    <citation type="submission" date="2020-11" db="EMBL/GenBank/DDBJ databases">
        <title>Algicoccus daihaiensis sp.nov., isolated from Daihai Lake in Inner Mongolia.</title>
        <authorList>
            <person name="Kai J."/>
        </authorList>
    </citation>
    <scope>NUCLEOTIDE SEQUENCE [LARGE SCALE GENOMIC DNA]</scope>
    <source>
        <strain evidence="3">f23</strain>
    </source>
</reference>
<keyword evidence="3" id="KW-1185">Reference proteome</keyword>
<dbReference type="Pfam" id="PF13946">
    <property type="entry name" value="DUF4214"/>
    <property type="match status" value="1"/>
</dbReference>
<protein>
    <submittedName>
        <fullName evidence="2">DUF4214 domain-containing protein</fullName>
    </submittedName>
</protein>
<dbReference type="EMBL" id="CP063982">
    <property type="protein sequence ID" value="UOD50409.1"/>
    <property type="molecule type" value="Genomic_DNA"/>
</dbReference>
<feature type="domain" description="DUF4214" evidence="1">
    <location>
        <begin position="573"/>
        <end position="642"/>
    </location>
</feature>